<evidence type="ECO:0000313" key="3">
    <source>
        <dbReference type="Proteomes" id="UP000239485"/>
    </source>
</evidence>
<dbReference type="Gene3D" id="3.40.50.2000">
    <property type="entry name" value="Glycogen Phosphorylase B"/>
    <property type="match status" value="2"/>
</dbReference>
<evidence type="ECO:0000313" key="2">
    <source>
        <dbReference type="EMBL" id="PPK97245.1"/>
    </source>
</evidence>
<keyword evidence="2" id="KW-0808">Transferase</keyword>
<protein>
    <submittedName>
        <fullName evidence="2">UDP-N-acetylglucosamine:LPS N-acetylglucosamine transferase</fullName>
    </submittedName>
</protein>
<sequence length="309" mass="34434">MDPQVLPRRSRLLLVASTGGHLAELMLISKLIEARPDSHWVTFDHDQSRSLLGDRTVTHVPYVAPRSLGGVLRALPTFVRLLRRERFDAVVSTGAAVAVPALLVARLFRCEAHYVESVSRFSGPSLTGRILQRVPSVRLYTQHEQWVGRRWRFDVSIADSFRAGERRELPPGPPRIFVTVGTIRPYRFDALVDRVKAVLPADAEVTWQLGSTRRTDLPGTVLEHVSSEEFDRLAREATTVVTHAGVGSVIRLLELGARPVVVPRRASRGEHVDDHQLETLEALRRLDGVVCREAGELSSEDLVPPGPRD</sequence>
<dbReference type="RefSeq" id="WP_104432087.1">
    <property type="nucleotide sequence ID" value="NZ_PTJD01000004.1"/>
</dbReference>
<comment type="caution">
    <text evidence="2">The sequence shown here is derived from an EMBL/GenBank/DDBJ whole genome shotgun (WGS) entry which is preliminary data.</text>
</comment>
<feature type="domain" description="Glycosyl transferase family 28 C-terminal" evidence="1">
    <location>
        <begin position="176"/>
        <end position="279"/>
    </location>
</feature>
<dbReference type="Proteomes" id="UP000239485">
    <property type="component" value="Unassembled WGS sequence"/>
</dbReference>
<dbReference type="EMBL" id="PTJD01000004">
    <property type="protein sequence ID" value="PPK97245.1"/>
    <property type="molecule type" value="Genomic_DNA"/>
</dbReference>
<dbReference type="PANTHER" id="PTHR21015:SF22">
    <property type="entry name" value="GLYCOSYLTRANSFERASE"/>
    <property type="match status" value="1"/>
</dbReference>
<dbReference type="AlphaFoldDB" id="A0A2S6ISW7"/>
<organism evidence="2 3">
    <name type="scientific">Kineococcus xinjiangensis</name>
    <dbReference type="NCBI Taxonomy" id="512762"/>
    <lineage>
        <taxon>Bacteria</taxon>
        <taxon>Bacillati</taxon>
        <taxon>Actinomycetota</taxon>
        <taxon>Actinomycetes</taxon>
        <taxon>Kineosporiales</taxon>
        <taxon>Kineosporiaceae</taxon>
        <taxon>Kineococcus</taxon>
    </lineage>
</organism>
<dbReference type="PANTHER" id="PTHR21015">
    <property type="entry name" value="UDP-N-ACETYLGLUCOSAMINE--N-ACETYLMURAMYL-(PENTAPEPTIDE) PYROPHOSPHORYL-UNDECAPRENOL N-ACETYLGLUCOSAMINE TRANSFERASE 1"/>
    <property type="match status" value="1"/>
</dbReference>
<reference evidence="2 3" key="1">
    <citation type="submission" date="2018-02" db="EMBL/GenBank/DDBJ databases">
        <title>Genomic Encyclopedia of Archaeal and Bacterial Type Strains, Phase II (KMG-II): from individual species to whole genera.</title>
        <authorList>
            <person name="Goeker M."/>
        </authorList>
    </citation>
    <scope>NUCLEOTIDE SEQUENCE [LARGE SCALE GENOMIC DNA]</scope>
    <source>
        <strain evidence="2 3">DSM 22857</strain>
    </source>
</reference>
<accession>A0A2S6ISW7</accession>
<dbReference type="GO" id="GO:0016758">
    <property type="term" value="F:hexosyltransferase activity"/>
    <property type="evidence" value="ECO:0007669"/>
    <property type="project" value="InterPro"/>
</dbReference>
<keyword evidence="3" id="KW-1185">Reference proteome</keyword>
<name>A0A2S6ISW7_9ACTN</name>
<dbReference type="SUPFAM" id="SSF53756">
    <property type="entry name" value="UDP-Glycosyltransferase/glycogen phosphorylase"/>
    <property type="match status" value="1"/>
</dbReference>
<dbReference type="Pfam" id="PF04101">
    <property type="entry name" value="Glyco_tran_28_C"/>
    <property type="match status" value="1"/>
</dbReference>
<dbReference type="InterPro" id="IPR007235">
    <property type="entry name" value="Glyco_trans_28_C"/>
</dbReference>
<evidence type="ECO:0000259" key="1">
    <source>
        <dbReference type="Pfam" id="PF04101"/>
    </source>
</evidence>
<dbReference type="OrthoDB" id="555447at2"/>
<gene>
    <name evidence="2" type="ORF">CLV92_10462</name>
</gene>
<proteinExistence type="predicted"/>